<name>G4MUY6_PYRO7</name>
<accession>G4MUY6</accession>
<dbReference type="RefSeq" id="XP_003715527.1">
    <property type="nucleotide sequence ID" value="XM_003715479.1"/>
</dbReference>
<feature type="non-terminal residue" evidence="2">
    <location>
        <position position="1"/>
    </location>
</feature>
<evidence type="ECO:0000256" key="1">
    <source>
        <dbReference type="SAM" id="MobiDB-lite"/>
    </source>
</evidence>
<dbReference type="AlphaFoldDB" id="G4MUY6"/>
<dbReference type="KEGG" id="mgr:MGG_15898"/>
<proteinExistence type="predicted"/>
<sequence length="90" mass="10281">SIRIQESQDLEQSLRCTNLLFVRSALSSYDIAVVVCPTVKSIHRRMSGRKANPSFCPNIARDRNKLFCSSKKPSPSSRHKFFWAPRPKTT</sequence>
<keyword evidence="3" id="KW-1185">Reference proteome</keyword>
<protein>
    <submittedName>
        <fullName evidence="2">Uncharacterized protein</fullName>
    </submittedName>
</protein>
<evidence type="ECO:0000313" key="2">
    <source>
        <dbReference type="EMBL" id="EHA55720.1"/>
    </source>
</evidence>
<dbReference type="GeneID" id="12986696"/>
<dbReference type="VEuPathDB" id="FungiDB:MGG_15898"/>
<dbReference type="EMBL" id="CM001232">
    <property type="protein sequence ID" value="EHA55720.1"/>
    <property type="molecule type" value="Genomic_DNA"/>
</dbReference>
<dbReference type="InParanoid" id="G4MUY6"/>
<gene>
    <name evidence="2" type="ORF">MGG_15898</name>
</gene>
<reference evidence="2 3" key="1">
    <citation type="journal article" date="2005" name="Nature">
        <title>The genome sequence of the rice blast fungus Magnaporthe grisea.</title>
        <authorList>
            <person name="Dean R.A."/>
            <person name="Talbot N.J."/>
            <person name="Ebbole D.J."/>
            <person name="Farman M.L."/>
            <person name="Mitchell T.K."/>
            <person name="Orbach M.J."/>
            <person name="Thon M."/>
            <person name="Kulkarni R."/>
            <person name="Xu J.R."/>
            <person name="Pan H."/>
            <person name="Read N.D."/>
            <person name="Lee Y.H."/>
            <person name="Carbone I."/>
            <person name="Brown D."/>
            <person name="Oh Y.Y."/>
            <person name="Donofrio N."/>
            <person name="Jeong J.S."/>
            <person name="Soanes D.M."/>
            <person name="Djonovic S."/>
            <person name="Kolomiets E."/>
            <person name="Rehmeyer C."/>
            <person name="Li W."/>
            <person name="Harding M."/>
            <person name="Kim S."/>
            <person name="Lebrun M.H."/>
            <person name="Bohnert H."/>
            <person name="Coughlan S."/>
            <person name="Butler J."/>
            <person name="Calvo S."/>
            <person name="Ma L.J."/>
            <person name="Nicol R."/>
            <person name="Purcell S."/>
            <person name="Nusbaum C."/>
            <person name="Galagan J.E."/>
            <person name="Birren B.W."/>
        </authorList>
    </citation>
    <scope>NUCLEOTIDE SEQUENCE [LARGE SCALE GENOMIC DNA]</scope>
    <source>
        <strain evidence="3">70-15 / ATCC MYA-4617 / FGSC 8958</strain>
    </source>
</reference>
<reference key="2">
    <citation type="submission" date="2011-05" db="EMBL/GenBank/DDBJ databases">
        <title>The Genome Sequence of Magnaporthe oryzae 70-15.</title>
        <authorList>
            <consortium name="The Broad Institute Genome Sequencing Platform"/>
            <person name="Ma L.-J."/>
            <person name="Dead R."/>
            <person name="Young S.K."/>
            <person name="Zeng Q."/>
            <person name="Gargeya S."/>
            <person name="Fitzgerald M."/>
            <person name="Haas B."/>
            <person name="Abouelleil A."/>
            <person name="Alvarado L."/>
            <person name="Arachchi H.M."/>
            <person name="Berlin A."/>
            <person name="Brown A."/>
            <person name="Chapman S.B."/>
            <person name="Chen Z."/>
            <person name="Dunbar C."/>
            <person name="Freedman E."/>
            <person name="Gearin G."/>
            <person name="Gellesch M."/>
            <person name="Goldberg J."/>
            <person name="Griggs A."/>
            <person name="Gujja S."/>
            <person name="Heiman D."/>
            <person name="Howarth C."/>
            <person name="Larson L."/>
            <person name="Lui A."/>
            <person name="MacDonald P.J.P."/>
            <person name="Mehta T."/>
            <person name="Montmayeur A."/>
            <person name="Murphy C."/>
            <person name="Neiman D."/>
            <person name="Pearson M."/>
            <person name="Priest M."/>
            <person name="Roberts A."/>
            <person name="Saif S."/>
            <person name="Shea T."/>
            <person name="Shenoy N."/>
            <person name="Sisk P."/>
            <person name="Stolte C."/>
            <person name="Sykes S."/>
            <person name="Yandava C."/>
            <person name="Wortman J."/>
            <person name="Nusbaum C."/>
            <person name="Birren B."/>
        </authorList>
    </citation>
    <scope>NUCLEOTIDE SEQUENCE</scope>
    <source>
        <strain>70-15</strain>
    </source>
</reference>
<dbReference type="Proteomes" id="UP000009058">
    <property type="component" value="Chromosome 2"/>
</dbReference>
<evidence type="ECO:0000313" key="3">
    <source>
        <dbReference type="Proteomes" id="UP000009058"/>
    </source>
</evidence>
<organism evidence="2 3">
    <name type="scientific">Pyricularia oryzae (strain 70-15 / ATCC MYA-4617 / FGSC 8958)</name>
    <name type="common">Rice blast fungus</name>
    <name type="synonym">Magnaporthe oryzae</name>
    <dbReference type="NCBI Taxonomy" id="242507"/>
    <lineage>
        <taxon>Eukaryota</taxon>
        <taxon>Fungi</taxon>
        <taxon>Dikarya</taxon>
        <taxon>Ascomycota</taxon>
        <taxon>Pezizomycotina</taxon>
        <taxon>Sordariomycetes</taxon>
        <taxon>Sordariomycetidae</taxon>
        <taxon>Magnaporthales</taxon>
        <taxon>Pyriculariaceae</taxon>
        <taxon>Pyricularia</taxon>
    </lineage>
</organism>
<feature type="region of interest" description="Disordered" evidence="1">
    <location>
        <begin position="70"/>
        <end position="90"/>
    </location>
</feature>